<evidence type="ECO:0000313" key="2">
    <source>
        <dbReference type="EMBL" id="AGH96249.1"/>
    </source>
</evidence>
<organism evidence="2 3">
    <name type="scientific">Pseudobdellovibrio exovorus JSS</name>
    <dbReference type="NCBI Taxonomy" id="1184267"/>
    <lineage>
        <taxon>Bacteria</taxon>
        <taxon>Pseudomonadati</taxon>
        <taxon>Bdellovibrionota</taxon>
        <taxon>Bdellovibrionia</taxon>
        <taxon>Bdellovibrionales</taxon>
        <taxon>Pseudobdellovibrionaceae</taxon>
        <taxon>Pseudobdellovibrio</taxon>
    </lineage>
</organism>
<dbReference type="HOGENOM" id="CLU_810540_0_0_7"/>
<dbReference type="KEGG" id="bex:A11Q_2033"/>
<proteinExistence type="predicted"/>
<feature type="compositionally biased region" description="Low complexity" evidence="1">
    <location>
        <begin position="135"/>
        <end position="161"/>
    </location>
</feature>
<feature type="region of interest" description="Disordered" evidence="1">
    <location>
        <begin position="66"/>
        <end position="115"/>
    </location>
</feature>
<dbReference type="AlphaFoldDB" id="M4VSR3"/>
<evidence type="ECO:0000256" key="1">
    <source>
        <dbReference type="SAM" id="MobiDB-lite"/>
    </source>
</evidence>
<gene>
    <name evidence="2" type="ORF">A11Q_2033</name>
</gene>
<dbReference type="PATRIC" id="fig|1184267.3.peg.2058"/>
<sequence length="353" mass="37476">MLINCPRCGFSQPKDQYCAQCGVDMQSYKPKTPPLYQRLIGNAGVQIGALIVAALVIGNSIIKKQEPKNWTSSSSPSASDSRSSLADESQGTGANASADASEDTQEFSSSSQAQQLNNLQNQEIRLRRFEALNPNTGAAASGANGANGTTNGAANSATGTSVTGSVDNSAATPEETTTPTGLRVFQVTYAEVTHEVLTRWIANSSALGFYQSLPQYSAGILTNFQSKKAELKQSLNSFDLRLAAGSASSNVSGTMTDDGAQLIGLITSIEFRSSENNTVSGSLSVTKNMGQTNENYPAEFHLPKGASFFIIGALRPTDFADEKSTLYMPPFQIFKSPEFTSGKTEFVIIVEPQ</sequence>
<feature type="compositionally biased region" description="Low complexity" evidence="1">
    <location>
        <begin position="72"/>
        <end position="89"/>
    </location>
</feature>
<keyword evidence="3" id="KW-1185">Reference proteome</keyword>
<evidence type="ECO:0008006" key="4">
    <source>
        <dbReference type="Google" id="ProtNLM"/>
    </source>
</evidence>
<evidence type="ECO:0000313" key="3">
    <source>
        <dbReference type="Proteomes" id="UP000012040"/>
    </source>
</evidence>
<dbReference type="Proteomes" id="UP000012040">
    <property type="component" value="Chromosome"/>
</dbReference>
<dbReference type="eggNOG" id="ENOG5032ISU">
    <property type="taxonomic scope" value="Bacteria"/>
</dbReference>
<protein>
    <recommendedName>
        <fullName evidence="4">Zinc ribbon domain-containing protein</fullName>
    </recommendedName>
</protein>
<reference evidence="2 3" key="1">
    <citation type="journal article" date="2013" name="ISME J.">
        <title>By their genes ye shall know them: genomic signatures of predatory bacteria.</title>
        <authorList>
            <person name="Pasternak Z."/>
            <person name="Pietrokovski S."/>
            <person name="Rotem O."/>
            <person name="Gophna U."/>
            <person name="Lurie-Weinberger M.N."/>
            <person name="Jurkevitch E."/>
        </authorList>
    </citation>
    <scope>NUCLEOTIDE SEQUENCE [LARGE SCALE GENOMIC DNA]</scope>
    <source>
        <strain evidence="2 3">JSS</strain>
    </source>
</reference>
<dbReference type="RefSeq" id="WP_015470739.1">
    <property type="nucleotide sequence ID" value="NC_020813.1"/>
</dbReference>
<feature type="region of interest" description="Disordered" evidence="1">
    <location>
        <begin position="135"/>
        <end position="177"/>
    </location>
</feature>
<accession>M4VSR3</accession>
<name>M4VSR3_9BACT</name>
<dbReference type="EMBL" id="CP003537">
    <property type="protein sequence ID" value="AGH96249.1"/>
    <property type="molecule type" value="Genomic_DNA"/>
</dbReference>
<dbReference type="STRING" id="1184267.A11Q_2033"/>